<name>A0A644T5N9_9ZZZZ</name>
<protein>
    <submittedName>
        <fullName evidence="1">Uncharacterized protein</fullName>
    </submittedName>
</protein>
<reference evidence="1" key="1">
    <citation type="submission" date="2019-08" db="EMBL/GenBank/DDBJ databases">
        <authorList>
            <person name="Kucharzyk K."/>
            <person name="Murdoch R.W."/>
            <person name="Higgins S."/>
            <person name="Loffler F."/>
        </authorList>
    </citation>
    <scope>NUCLEOTIDE SEQUENCE</scope>
</reference>
<proteinExistence type="predicted"/>
<organism evidence="1">
    <name type="scientific">bioreactor metagenome</name>
    <dbReference type="NCBI Taxonomy" id="1076179"/>
    <lineage>
        <taxon>unclassified sequences</taxon>
        <taxon>metagenomes</taxon>
        <taxon>ecological metagenomes</taxon>
    </lineage>
</organism>
<dbReference type="AlphaFoldDB" id="A0A644T5N9"/>
<comment type="caution">
    <text evidence="1">The sequence shown here is derived from an EMBL/GenBank/DDBJ whole genome shotgun (WGS) entry which is preliminary data.</text>
</comment>
<gene>
    <name evidence="1" type="ORF">SDC9_07867</name>
</gene>
<accession>A0A644T5N9</accession>
<evidence type="ECO:0000313" key="1">
    <source>
        <dbReference type="EMBL" id="MPL62256.1"/>
    </source>
</evidence>
<dbReference type="EMBL" id="VSSQ01000017">
    <property type="protein sequence ID" value="MPL62256.1"/>
    <property type="molecule type" value="Genomic_DNA"/>
</dbReference>
<sequence>MAKRKKRKLKKKFKFLLWLVILLLILGGVFYLNYKKIINVNTIWTETNMRIINLKSFFMKKEEKKVKTRSIDENEFLNNDNSKEKENDFVKIFRTRLPSKNLNFASSSEISANGDMKIFLQETKDSLGYLHVNTKNDPEYVWITFVSAIDAEPLKTELEKKIKRLEYIDLRFSNKVFYKFFDSETKIPEEGLRDVSTSTIIMENSTTSSHIPIDIIATTTLPTTLPVN</sequence>